<dbReference type="EMBL" id="CAICTM010000379">
    <property type="protein sequence ID" value="CAB9509229.1"/>
    <property type="molecule type" value="Genomic_DNA"/>
</dbReference>
<evidence type="ECO:0000256" key="8">
    <source>
        <dbReference type="SAM" id="Phobius"/>
    </source>
</evidence>
<evidence type="ECO:0000256" key="1">
    <source>
        <dbReference type="ARBA" id="ARBA00004236"/>
    </source>
</evidence>
<organism evidence="9 10">
    <name type="scientific">Seminavis robusta</name>
    <dbReference type="NCBI Taxonomy" id="568900"/>
    <lineage>
        <taxon>Eukaryota</taxon>
        <taxon>Sar</taxon>
        <taxon>Stramenopiles</taxon>
        <taxon>Ochrophyta</taxon>
        <taxon>Bacillariophyta</taxon>
        <taxon>Bacillariophyceae</taxon>
        <taxon>Bacillariophycidae</taxon>
        <taxon>Naviculales</taxon>
        <taxon>Naviculaceae</taxon>
        <taxon>Seminavis</taxon>
    </lineage>
</organism>
<evidence type="ECO:0000256" key="2">
    <source>
        <dbReference type="ARBA" id="ARBA00022475"/>
    </source>
</evidence>
<accession>A0A9N8DVE3</accession>
<dbReference type="InterPro" id="IPR032675">
    <property type="entry name" value="LRR_dom_sf"/>
</dbReference>
<evidence type="ECO:0000256" key="6">
    <source>
        <dbReference type="ARBA" id="ARBA00023136"/>
    </source>
</evidence>
<keyword evidence="10" id="KW-1185">Reference proteome</keyword>
<keyword evidence="2" id="KW-1003">Cell membrane</keyword>
<sequence length="805" mass="88289">MSVINSCRVLDDRSNVDSRSVEGGGDSGFSKEAGSAAPSGNFGNGNGAPLRDPMHDQISHKLDTAAFFKNGNSEQMIAGQGEADIAADFPMKTSRFRDAHHQMVGIGVQNTLRRNSRMLAESRPGAFPCTGILSPRDESSSGVTETEENTDVEAPTRDVTQMQRLSIANLVPEDDDRSDLQQAQAVDVNALQERNHERDEKRKILGLAFRVAGIGGILFFVVVLILSLCLRHEQQETAKPMSPEATGTQPPVVQTLREHIMSLLPSDTVSHVLQDHTTQHTAFQWLIQDPNISDYSDARILQRFVLATFYLSTGGAYSNETMTSSSSASSKSSLSSWSNEDKWLSYHHHECDWWAHNTSSLYSIPEEQYDLLYNFSGNPCDSDGNFQHLWLWQNGLRGNLPPELYLLTNLRSITIDRNELEGTISSQIGNLEELEALALFHTDLTGTLPSEVGLLTQLSFLWLMSNEHLGGTIPTEYGQLSKLQYFLVDSASLTGSIPTEVGNLSDLIWLFLYDNQLTGSFPTEMGRMQALDTLWIWMNEISGPIPSEFGLLGKMLGHMAIDVNPLEGSLPTELGRLSTLTLLHVSDSKLTGTLPTELGLLGNLTSVTINTCDLSGTLPSEVGLLTNAFRFWSWNTHFTGTIPTEFGRLAAMETMAFDDNGLVGSLPSELGLLSNLSHLYFTANMLTSSVPTEMGQLPKLDGKLWLQSNQLTGPIPSELGLLQNVSELLLHDNRFTGSVPFELGSLEQLKVLAIFNNSELKGSIPPSLCNLTSWDTPAIVKSKQGGIQVDCEKVECPCVDICICS</sequence>
<keyword evidence="9" id="KW-0675">Receptor</keyword>
<dbReference type="AlphaFoldDB" id="A0A9N8DVE3"/>
<evidence type="ECO:0000256" key="3">
    <source>
        <dbReference type="ARBA" id="ARBA00022553"/>
    </source>
</evidence>
<keyword evidence="8" id="KW-1133">Transmembrane helix</keyword>
<dbReference type="GO" id="GO:0005886">
    <property type="term" value="C:plasma membrane"/>
    <property type="evidence" value="ECO:0007669"/>
    <property type="project" value="UniProtKB-SubCell"/>
</dbReference>
<name>A0A9N8DVE3_9STRA</name>
<keyword evidence="6 8" id="KW-0472">Membrane</keyword>
<evidence type="ECO:0000313" key="9">
    <source>
        <dbReference type="EMBL" id="CAB9509229.1"/>
    </source>
</evidence>
<evidence type="ECO:0000256" key="4">
    <source>
        <dbReference type="ARBA" id="ARBA00022614"/>
    </source>
</evidence>
<keyword evidence="9" id="KW-0418">Kinase</keyword>
<comment type="caution">
    <text evidence="9">The sequence shown here is derived from an EMBL/GenBank/DDBJ whole genome shotgun (WGS) entry which is preliminary data.</text>
</comment>
<gene>
    <name evidence="9" type="ORF">SEMRO_380_G130690.1</name>
</gene>
<dbReference type="FunFam" id="3.80.10.10:FF:000095">
    <property type="entry name" value="LRR receptor-like serine/threonine-protein kinase GSO1"/>
    <property type="match status" value="1"/>
</dbReference>
<keyword evidence="8" id="KW-0812">Transmembrane</keyword>
<dbReference type="GO" id="GO:0016301">
    <property type="term" value="F:kinase activity"/>
    <property type="evidence" value="ECO:0007669"/>
    <property type="project" value="UniProtKB-KW"/>
</dbReference>
<proteinExistence type="predicted"/>
<keyword evidence="4" id="KW-0433">Leucine-rich repeat</keyword>
<dbReference type="Gene3D" id="3.80.10.10">
    <property type="entry name" value="Ribonuclease Inhibitor"/>
    <property type="match status" value="2"/>
</dbReference>
<dbReference type="PANTHER" id="PTHR48064:SF6">
    <property type="entry name" value="RECEPTOR-LIKE PROTEIN KINASE 2"/>
    <property type="match status" value="1"/>
</dbReference>
<dbReference type="InterPro" id="IPR053038">
    <property type="entry name" value="RLP_Defense"/>
</dbReference>
<evidence type="ECO:0000256" key="7">
    <source>
        <dbReference type="SAM" id="MobiDB-lite"/>
    </source>
</evidence>
<evidence type="ECO:0000313" key="10">
    <source>
        <dbReference type="Proteomes" id="UP001153069"/>
    </source>
</evidence>
<protein>
    <submittedName>
        <fullName evidence="9">LRR receptor-like serine threonine-protein kinase</fullName>
    </submittedName>
</protein>
<comment type="subcellular location">
    <subcellularLocation>
        <location evidence="1">Cell membrane</location>
    </subcellularLocation>
</comment>
<dbReference type="FunFam" id="3.80.10.10:FF:000041">
    <property type="entry name" value="LRR receptor-like serine/threonine-protein kinase ERECTA"/>
    <property type="match status" value="1"/>
</dbReference>
<dbReference type="PANTHER" id="PTHR48064">
    <property type="entry name" value="OS01G0750400 PROTEIN"/>
    <property type="match status" value="1"/>
</dbReference>
<feature type="region of interest" description="Disordered" evidence="7">
    <location>
        <begin position="12"/>
        <end position="55"/>
    </location>
</feature>
<keyword evidence="5" id="KW-0677">Repeat</keyword>
<feature type="region of interest" description="Disordered" evidence="7">
    <location>
        <begin position="124"/>
        <end position="152"/>
    </location>
</feature>
<dbReference type="OrthoDB" id="676979at2759"/>
<feature type="transmembrane region" description="Helical" evidence="8">
    <location>
        <begin position="204"/>
        <end position="228"/>
    </location>
</feature>
<keyword evidence="9" id="KW-0808">Transferase</keyword>
<dbReference type="SUPFAM" id="SSF52058">
    <property type="entry name" value="L domain-like"/>
    <property type="match status" value="1"/>
</dbReference>
<dbReference type="Proteomes" id="UP001153069">
    <property type="component" value="Unassembled WGS sequence"/>
</dbReference>
<dbReference type="FunFam" id="3.80.10.10:FF:000383">
    <property type="entry name" value="Leucine-rich repeat receptor protein kinase EMS1"/>
    <property type="match status" value="1"/>
</dbReference>
<reference evidence="9" key="1">
    <citation type="submission" date="2020-06" db="EMBL/GenBank/DDBJ databases">
        <authorList>
            <consortium name="Plant Systems Biology data submission"/>
        </authorList>
    </citation>
    <scope>NUCLEOTIDE SEQUENCE</scope>
    <source>
        <strain evidence="9">D6</strain>
    </source>
</reference>
<evidence type="ECO:0000256" key="5">
    <source>
        <dbReference type="ARBA" id="ARBA00022737"/>
    </source>
</evidence>
<keyword evidence="3" id="KW-0597">Phosphoprotein</keyword>